<sequence length="38" mass="4377">MKGIVAGQQDFLLAVAWQTARLAARRLFYNLPIRSMNR</sequence>
<dbReference type="Proteomes" id="UP000072421">
    <property type="component" value="Chromosome"/>
</dbReference>
<evidence type="ECO:0000313" key="2">
    <source>
        <dbReference type="Proteomes" id="UP000072421"/>
    </source>
</evidence>
<organism evidence="1">
    <name type="scientific">Collimonas fungivorans</name>
    <dbReference type="NCBI Taxonomy" id="158899"/>
    <lineage>
        <taxon>Bacteria</taxon>
        <taxon>Pseudomonadati</taxon>
        <taxon>Pseudomonadota</taxon>
        <taxon>Betaproteobacteria</taxon>
        <taxon>Burkholderiales</taxon>
        <taxon>Oxalobacteraceae</taxon>
        <taxon>Collimonas</taxon>
    </lineage>
</organism>
<evidence type="ECO:0000313" key="1">
    <source>
        <dbReference type="EMBL" id="AMO94200.1"/>
    </source>
</evidence>
<reference evidence="1 2" key="1">
    <citation type="submission" date="2015-11" db="EMBL/GenBank/DDBJ databases">
        <title>Exploring the genomic traits of fungus-feeding bacterial genus Collimonas.</title>
        <authorList>
            <person name="Song C."/>
            <person name="Schmidt R."/>
            <person name="de Jager V."/>
            <person name="Krzyzanowska D."/>
            <person name="Jongedijk E."/>
            <person name="Cankar K."/>
            <person name="Beekwilder J."/>
            <person name="van Veen A."/>
            <person name="de Boer W."/>
            <person name="van Veen J.A."/>
            <person name="Garbeva P."/>
        </authorList>
    </citation>
    <scope>NUCLEOTIDE SEQUENCE [LARGE SCALE GENOMIC DNA]</scope>
    <source>
        <strain evidence="1 2">Ter6</strain>
    </source>
</reference>
<dbReference type="PATRIC" id="fig|158899.10.peg.1505"/>
<dbReference type="AlphaFoldDB" id="A0A127P8Q8"/>
<name>A0A127P8Q8_9BURK</name>
<protein>
    <submittedName>
        <fullName evidence="1">Uncharacterized protein</fullName>
    </submittedName>
</protein>
<dbReference type="EMBL" id="CP013232">
    <property type="protein sequence ID" value="AMO94200.1"/>
    <property type="molecule type" value="Genomic_DNA"/>
</dbReference>
<proteinExistence type="predicted"/>
<accession>A0A127P8Q8</accession>
<gene>
    <name evidence="1" type="ORF">CFter6_1496</name>
</gene>